<sequence>MRKKESKILDKLDEWQTLNSSYLKEIKHMAEKARELNTMQIIGYFTYSFNIQHKSNGENICIGNFHILNAGGRSLSNPYICIKISNTAPFTFSGKYVYKDSKQKLKLSNAWERINGPEDREEFWLKPVEIQSLEPSETLVFSNFQLKWEAGSSYTGGIMGYIYGDEIQGGINAFNQINFSGKVSEGESDDK</sequence>
<dbReference type="RefSeq" id="WP_062444490.1">
    <property type="nucleotide sequence ID" value="NZ_BMCJ01000001.1"/>
</dbReference>
<dbReference type="Proteomes" id="UP000619534">
    <property type="component" value="Unassembled WGS sequence"/>
</dbReference>
<reference evidence="2" key="1">
    <citation type="journal article" date="2019" name="Int. J. Syst. Evol. Microbiol.">
        <title>The Global Catalogue of Microorganisms (GCM) 10K type strain sequencing project: providing services to taxonomists for standard genome sequencing and annotation.</title>
        <authorList>
            <consortium name="The Broad Institute Genomics Platform"/>
            <consortium name="The Broad Institute Genome Sequencing Center for Infectious Disease"/>
            <person name="Wu L."/>
            <person name="Ma J."/>
        </authorList>
    </citation>
    <scope>NUCLEOTIDE SEQUENCE [LARGE SCALE GENOMIC DNA]</scope>
    <source>
        <strain evidence="2">CCM 7282</strain>
    </source>
</reference>
<gene>
    <name evidence="1" type="ORF">GCM10007216_02060</name>
</gene>
<dbReference type="EMBL" id="BMCJ01000001">
    <property type="protein sequence ID" value="GGC75041.1"/>
    <property type="molecule type" value="Genomic_DNA"/>
</dbReference>
<name>A0ABQ1NEZ5_9BACI</name>
<organism evidence="1 2">
    <name type="scientific">Thalassobacillus devorans</name>
    <dbReference type="NCBI Taxonomy" id="279813"/>
    <lineage>
        <taxon>Bacteria</taxon>
        <taxon>Bacillati</taxon>
        <taxon>Bacillota</taxon>
        <taxon>Bacilli</taxon>
        <taxon>Bacillales</taxon>
        <taxon>Bacillaceae</taxon>
        <taxon>Thalassobacillus</taxon>
    </lineage>
</organism>
<comment type="caution">
    <text evidence="1">The sequence shown here is derived from an EMBL/GenBank/DDBJ whole genome shotgun (WGS) entry which is preliminary data.</text>
</comment>
<keyword evidence="2" id="KW-1185">Reference proteome</keyword>
<protein>
    <submittedName>
        <fullName evidence="1">Uncharacterized protein</fullName>
    </submittedName>
</protein>
<accession>A0ABQ1NEZ5</accession>
<evidence type="ECO:0000313" key="2">
    <source>
        <dbReference type="Proteomes" id="UP000619534"/>
    </source>
</evidence>
<evidence type="ECO:0000313" key="1">
    <source>
        <dbReference type="EMBL" id="GGC75041.1"/>
    </source>
</evidence>
<proteinExistence type="predicted"/>